<accession>A0A8H7PRN7</accession>
<gene>
    <name evidence="4" type="ORF">INT44_001698</name>
</gene>
<comment type="function">
    <text evidence="3">Plays an essential role in the assembly of succinate dehydrogenase (SDH), an enzyme complex (also referred to as respiratory complex II) that is a component of both the tricarboxylic acid (TCA) cycle and the mitochondrial electron transport chain, and which couples the oxidation of succinate to fumarate with the reduction of ubiquinone (coenzyme Q) to ubiquinol. Required for flavinylation (covalent attachment of FAD) of the flavoprotein subunit of the SDH catalytic dimer.</text>
</comment>
<dbReference type="EMBL" id="JAEPRA010000011">
    <property type="protein sequence ID" value="KAG2178545.1"/>
    <property type="molecule type" value="Genomic_DNA"/>
</dbReference>
<dbReference type="HAMAP" id="MF_03057">
    <property type="entry name" value="SDHAF2"/>
    <property type="match status" value="1"/>
</dbReference>
<proteinExistence type="inferred from homology"/>
<dbReference type="PANTHER" id="PTHR12469">
    <property type="entry name" value="PROTEIN EMI5 HOMOLOG, MITOCHONDRIAL"/>
    <property type="match status" value="1"/>
</dbReference>
<dbReference type="InterPro" id="IPR036714">
    <property type="entry name" value="SDH_sf"/>
</dbReference>
<evidence type="ECO:0000256" key="2">
    <source>
        <dbReference type="ARBA" id="ARBA00023186"/>
    </source>
</evidence>
<dbReference type="Proteomes" id="UP000612746">
    <property type="component" value="Unassembled WGS sequence"/>
</dbReference>
<dbReference type="Gene3D" id="1.10.150.250">
    <property type="entry name" value="Flavinator of succinate dehydrogenase"/>
    <property type="match status" value="1"/>
</dbReference>
<dbReference type="GO" id="GO:0006099">
    <property type="term" value="P:tricarboxylic acid cycle"/>
    <property type="evidence" value="ECO:0007669"/>
    <property type="project" value="TreeGrafter"/>
</dbReference>
<dbReference type="OrthoDB" id="284292at2759"/>
<dbReference type="AlphaFoldDB" id="A0A8H7PRN7"/>
<comment type="subunit">
    <text evidence="3">Interacts with the flavoprotein subunit within the SDH catalytic dimer.</text>
</comment>
<comment type="similarity">
    <text evidence="3">Belongs to the SDHAF2 family.</text>
</comment>
<evidence type="ECO:0000256" key="1">
    <source>
        <dbReference type="ARBA" id="ARBA00023128"/>
    </source>
</evidence>
<dbReference type="SUPFAM" id="SSF109910">
    <property type="entry name" value="YgfY-like"/>
    <property type="match status" value="1"/>
</dbReference>
<dbReference type="GO" id="GO:0006121">
    <property type="term" value="P:mitochondrial electron transport, succinate to ubiquinone"/>
    <property type="evidence" value="ECO:0007669"/>
    <property type="project" value="UniProtKB-UniRule"/>
</dbReference>
<comment type="caution">
    <text evidence="4">The sequence shown here is derived from an EMBL/GenBank/DDBJ whole genome shotgun (WGS) entry which is preliminary data.</text>
</comment>
<dbReference type="InterPro" id="IPR005631">
    <property type="entry name" value="SDH"/>
</dbReference>
<protein>
    <recommendedName>
        <fullName evidence="3">Succinate dehydrogenase assembly factor 2, mitochondrial</fullName>
        <shortName evidence="3">SDH assembly factor 2</shortName>
        <shortName evidence="3">SDHAF2</shortName>
    </recommendedName>
</protein>
<comment type="subcellular location">
    <subcellularLocation>
        <location evidence="3">Mitochondrion matrix</location>
    </subcellularLocation>
</comment>
<keyword evidence="2 3" id="KW-0143">Chaperone</keyword>
<keyword evidence="5" id="KW-1185">Reference proteome</keyword>
<evidence type="ECO:0000313" key="4">
    <source>
        <dbReference type="EMBL" id="KAG2178545.1"/>
    </source>
</evidence>
<dbReference type="GO" id="GO:0034553">
    <property type="term" value="P:mitochondrial respiratory chain complex II assembly"/>
    <property type="evidence" value="ECO:0007669"/>
    <property type="project" value="TreeGrafter"/>
</dbReference>
<dbReference type="Pfam" id="PF03937">
    <property type="entry name" value="Sdh5"/>
    <property type="match status" value="1"/>
</dbReference>
<dbReference type="GO" id="GO:0005759">
    <property type="term" value="C:mitochondrial matrix"/>
    <property type="evidence" value="ECO:0007669"/>
    <property type="project" value="UniProtKB-SubCell"/>
</dbReference>
<dbReference type="InterPro" id="IPR028882">
    <property type="entry name" value="SDHAF2"/>
</dbReference>
<sequence>MLRRALCQSSRLIRSSTPCIRINQRAFQHVSFVRKEHSGDPFPYLQDRHSKQVQVEDPYPRLEPIPRPNESLETKRSRLVYQSRKRGILETDLLLSTFAKKFLPNFDMEQLLEYDALLDEADWDIFYYATFKKDVPEHLQSNQALTMLQQHAKNEGKVILQMPSLSV</sequence>
<evidence type="ECO:0000256" key="3">
    <source>
        <dbReference type="HAMAP-Rule" id="MF_03057"/>
    </source>
</evidence>
<keyword evidence="1 3" id="KW-0496">Mitochondrion</keyword>
<reference evidence="4" key="1">
    <citation type="submission" date="2020-12" db="EMBL/GenBank/DDBJ databases">
        <title>Metabolic potential, ecology and presence of endohyphal bacteria is reflected in genomic diversity of Mucoromycotina.</title>
        <authorList>
            <person name="Muszewska A."/>
            <person name="Okrasinska A."/>
            <person name="Steczkiewicz K."/>
            <person name="Drgas O."/>
            <person name="Orlowska M."/>
            <person name="Perlinska-Lenart U."/>
            <person name="Aleksandrzak-Piekarczyk T."/>
            <person name="Szatraj K."/>
            <person name="Zielenkiewicz U."/>
            <person name="Pilsyk S."/>
            <person name="Malc E."/>
            <person name="Mieczkowski P."/>
            <person name="Kruszewska J.S."/>
            <person name="Biernat P."/>
            <person name="Pawlowska J."/>
        </authorList>
    </citation>
    <scope>NUCLEOTIDE SEQUENCE</scope>
    <source>
        <strain evidence="4">WA0000051536</strain>
    </source>
</reference>
<organism evidence="4 5">
    <name type="scientific">Umbelopsis vinacea</name>
    <dbReference type="NCBI Taxonomy" id="44442"/>
    <lineage>
        <taxon>Eukaryota</taxon>
        <taxon>Fungi</taxon>
        <taxon>Fungi incertae sedis</taxon>
        <taxon>Mucoromycota</taxon>
        <taxon>Mucoromycotina</taxon>
        <taxon>Umbelopsidomycetes</taxon>
        <taxon>Umbelopsidales</taxon>
        <taxon>Umbelopsidaceae</taxon>
        <taxon>Umbelopsis</taxon>
    </lineage>
</organism>
<evidence type="ECO:0000313" key="5">
    <source>
        <dbReference type="Proteomes" id="UP000612746"/>
    </source>
</evidence>
<dbReference type="FunFam" id="1.10.150.250:FF:000004">
    <property type="entry name" value="Succinate dehydrogenase assembly factor 2, mitochondrial"/>
    <property type="match status" value="1"/>
</dbReference>
<name>A0A8H7PRN7_9FUNG</name>
<dbReference type="PANTHER" id="PTHR12469:SF2">
    <property type="entry name" value="SUCCINATE DEHYDROGENASE ASSEMBLY FACTOR 2, MITOCHONDRIAL"/>
    <property type="match status" value="1"/>
</dbReference>